<dbReference type="GO" id="GO:0034626">
    <property type="term" value="P:fatty acid elongation, polyunsaturated fatty acid"/>
    <property type="evidence" value="ECO:0007669"/>
    <property type="project" value="TreeGrafter"/>
</dbReference>
<keyword evidence="12" id="KW-1185">Reference proteome</keyword>
<dbReference type="EnsemblMetazoa" id="XM_022816587">
    <property type="protein sequence ID" value="XP_022672322"/>
    <property type="gene ID" value="LOC111255006"/>
</dbReference>
<protein>
    <recommendedName>
        <fullName evidence="10">Elongation of very long chain fatty acids protein</fullName>
        <ecNumber evidence="10">2.3.1.199</ecNumber>
    </recommendedName>
    <alternativeName>
        <fullName evidence="10">Very-long-chain 3-oxoacyl-CoA synthase</fullName>
    </alternativeName>
</protein>
<feature type="transmembrane region" description="Helical" evidence="10">
    <location>
        <begin position="233"/>
        <end position="250"/>
    </location>
</feature>
<dbReference type="GO" id="GO:0034625">
    <property type="term" value="P:fatty acid elongation, monounsaturated fatty acid"/>
    <property type="evidence" value="ECO:0007669"/>
    <property type="project" value="TreeGrafter"/>
</dbReference>
<keyword evidence="3 10" id="KW-0808">Transferase</keyword>
<dbReference type="OMA" id="SWASAIY"/>
<dbReference type="EnsemblMetazoa" id="XM_022816586">
    <property type="protein sequence ID" value="XP_022672321"/>
    <property type="gene ID" value="LOC111255006"/>
</dbReference>
<dbReference type="GO" id="GO:0009922">
    <property type="term" value="F:fatty acid elongase activity"/>
    <property type="evidence" value="ECO:0007669"/>
    <property type="project" value="UniProtKB-EC"/>
</dbReference>
<keyword evidence="2 10" id="KW-0444">Lipid biosynthesis</keyword>
<dbReference type="InterPro" id="IPR002076">
    <property type="entry name" value="ELO_fam"/>
</dbReference>
<dbReference type="GO" id="GO:0005789">
    <property type="term" value="C:endoplasmic reticulum membrane"/>
    <property type="evidence" value="ECO:0007669"/>
    <property type="project" value="TreeGrafter"/>
</dbReference>
<accession>A0A7M7MFA1</accession>
<comment type="similarity">
    <text evidence="10">Belongs to the ELO family.</text>
</comment>
<keyword evidence="7 10" id="KW-0443">Lipid metabolism</keyword>
<dbReference type="GeneID" id="111255006"/>
<feature type="transmembrane region" description="Helical" evidence="10">
    <location>
        <begin position="164"/>
        <end position="184"/>
    </location>
</feature>
<dbReference type="RefSeq" id="XP_022672320.1">
    <property type="nucleotide sequence ID" value="XM_022816585.1"/>
</dbReference>
<evidence type="ECO:0000256" key="3">
    <source>
        <dbReference type="ARBA" id="ARBA00022679"/>
    </source>
</evidence>
<evidence type="ECO:0000256" key="6">
    <source>
        <dbReference type="ARBA" id="ARBA00022989"/>
    </source>
</evidence>
<keyword evidence="5 10" id="KW-0276">Fatty acid metabolism</keyword>
<proteinExistence type="inferred from homology"/>
<evidence type="ECO:0000256" key="1">
    <source>
        <dbReference type="ARBA" id="ARBA00004141"/>
    </source>
</evidence>
<feature type="transmembrane region" description="Helical" evidence="10">
    <location>
        <begin position="112"/>
        <end position="130"/>
    </location>
</feature>
<dbReference type="InParanoid" id="A0A7M7MFA1"/>
<dbReference type="EC" id="2.3.1.199" evidence="10"/>
<feature type="transmembrane region" description="Helical" evidence="10">
    <location>
        <begin position="65"/>
        <end position="83"/>
    </location>
</feature>
<evidence type="ECO:0000256" key="4">
    <source>
        <dbReference type="ARBA" id="ARBA00022692"/>
    </source>
</evidence>
<dbReference type="PROSITE" id="PS01188">
    <property type="entry name" value="ELO"/>
    <property type="match status" value="1"/>
</dbReference>
<evidence type="ECO:0000256" key="5">
    <source>
        <dbReference type="ARBA" id="ARBA00022832"/>
    </source>
</evidence>
<dbReference type="EnsemblMetazoa" id="XM_022816585">
    <property type="protein sequence ID" value="XP_022672320"/>
    <property type="gene ID" value="LOC111255006"/>
</dbReference>
<name>A0A7M7MFA1_VARDE</name>
<sequence>MESLDTVPPYVFERDPRLRTWISAQPLSLASIVGAYLYVVYIWGPRFMRDRKPYQLTGITRTYNLFQIIASTAFAFKIAHHFYGKMDQPFLCSPPDNRRTDALTMELLDMTFYYWWLRVFDFLDTVFFVLRKKQRQITFLHVFHHVIVVCMSWASAIYGLTNLVIFTLCLNSCVHAIMYTYYLLSTLGPAVQKHLWWKKHLTKVQIFQFVLMIAHLSVPMFRNCGYPSSVIYTWQASIGAILLLFLNFYIRSYNSSNCIQKNGKALNSSRNPGSSCSNLHSSHLNGTSTTIASSLTAADESIKDK</sequence>
<dbReference type="OrthoDB" id="6491392at2759"/>
<feature type="transmembrane region" description="Helical" evidence="10">
    <location>
        <begin position="137"/>
        <end position="158"/>
    </location>
</feature>
<dbReference type="Proteomes" id="UP000594260">
    <property type="component" value="Unplaced"/>
</dbReference>
<evidence type="ECO:0000256" key="8">
    <source>
        <dbReference type="ARBA" id="ARBA00023136"/>
    </source>
</evidence>
<comment type="subcellular location">
    <subcellularLocation>
        <location evidence="1">Membrane</location>
        <topology evidence="1">Multi-pass membrane protein</topology>
    </subcellularLocation>
</comment>
<keyword evidence="9 10" id="KW-0275">Fatty acid biosynthesis</keyword>
<keyword evidence="4 10" id="KW-0812">Transmembrane</keyword>
<feature type="transmembrane region" description="Helical" evidence="10">
    <location>
        <begin position="20"/>
        <end position="44"/>
    </location>
</feature>
<evidence type="ECO:0000313" key="11">
    <source>
        <dbReference type="EnsemblMetazoa" id="XP_022672323"/>
    </source>
</evidence>
<feature type="transmembrane region" description="Helical" evidence="10">
    <location>
        <begin position="204"/>
        <end position="221"/>
    </location>
</feature>
<dbReference type="RefSeq" id="XP_022672323.1">
    <property type="nucleotide sequence ID" value="XM_022816588.1"/>
</dbReference>
<dbReference type="KEGG" id="vde:111255006"/>
<comment type="catalytic activity">
    <reaction evidence="10">
        <text>a very-long-chain acyl-CoA + malonyl-CoA + H(+) = a very-long-chain 3-oxoacyl-CoA + CO2 + CoA</text>
        <dbReference type="Rhea" id="RHEA:32727"/>
        <dbReference type="ChEBI" id="CHEBI:15378"/>
        <dbReference type="ChEBI" id="CHEBI:16526"/>
        <dbReference type="ChEBI" id="CHEBI:57287"/>
        <dbReference type="ChEBI" id="CHEBI:57384"/>
        <dbReference type="ChEBI" id="CHEBI:90725"/>
        <dbReference type="ChEBI" id="CHEBI:90736"/>
        <dbReference type="EC" id="2.3.1.199"/>
    </reaction>
</comment>
<keyword evidence="6 10" id="KW-1133">Transmembrane helix</keyword>
<dbReference type="AlphaFoldDB" id="A0A7M7MFA1"/>
<dbReference type="Pfam" id="PF01151">
    <property type="entry name" value="ELO"/>
    <property type="match status" value="1"/>
</dbReference>
<dbReference type="GO" id="GO:0030148">
    <property type="term" value="P:sphingolipid biosynthetic process"/>
    <property type="evidence" value="ECO:0007669"/>
    <property type="project" value="TreeGrafter"/>
</dbReference>
<dbReference type="EnsemblMetazoa" id="XM_022816588">
    <property type="protein sequence ID" value="XP_022672323"/>
    <property type="gene ID" value="LOC111255006"/>
</dbReference>
<dbReference type="PANTHER" id="PTHR11157">
    <property type="entry name" value="FATTY ACID ACYL TRANSFERASE-RELATED"/>
    <property type="match status" value="1"/>
</dbReference>
<evidence type="ECO:0000256" key="7">
    <source>
        <dbReference type="ARBA" id="ARBA00023098"/>
    </source>
</evidence>
<dbReference type="RefSeq" id="XP_022672321.1">
    <property type="nucleotide sequence ID" value="XM_022816586.1"/>
</dbReference>
<reference evidence="11" key="1">
    <citation type="submission" date="2021-01" db="UniProtKB">
        <authorList>
            <consortium name="EnsemblMetazoa"/>
        </authorList>
    </citation>
    <scope>IDENTIFICATION</scope>
</reference>
<evidence type="ECO:0000256" key="9">
    <source>
        <dbReference type="ARBA" id="ARBA00023160"/>
    </source>
</evidence>
<evidence type="ECO:0000256" key="2">
    <source>
        <dbReference type="ARBA" id="ARBA00022516"/>
    </source>
</evidence>
<dbReference type="GO" id="GO:0019367">
    <property type="term" value="P:fatty acid elongation, saturated fatty acid"/>
    <property type="evidence" value="ECO:0007669"/>
    <property type="project" value="TreeGrafter"/>
</dbReference>
<dbReference type="InterPro" id="IPR030457">
    <property type="entry name" value="ELO_CS"/>
</dbReference>
<dbReference type="GO" id="GO:0042761">
    <property type="term" value="P:very long-chain fatty acid biosynthetic process"/>
    <property type="evidence" value="ECO:0007669"/>
    <property type="project" value="TreeGrafter"/>
</dbReference>
<evidence type="ECO:0000256" key="10">
    <source>
        <dbReference type="RuleBase" id="RU361115"/>
    </source>
</evidence>
<evidence type="ECO:0000313" key="12">
    <source>
        <dbReference type="Proteomes" id="UP000594260"/>
    </source>
</evidence>
<dbReference type="RefSeq" id="XP_022672322.1">
    <property type="nucleotide sequence ID" value="XM_022816587.1"/>
</dbReference>
<keyword evidence="8 10" id="KW-0472">Membrane</keyword>
<organism evidence="11 12">
    <name type="scientific">Varroa destructor</name>
    <name type="common">Honeybee mite</name>
    <dbReference type="NCBI Taxonomy" id="109461"/>
    <lineage>
        <taxon>Eukaryota</taxon>
        <taxon>Metazoa</taxon>
        <taxon>Ecdysozoa</taxon>
        <taxon>Arthropoda</taxon>
        <taxon>Chelicerata</taxon>
        <taxon>Arachnida</taxon>
        <taxon>Acari</taxon>
        <taxon>Parasitiformes</taxon>
        <taxon>Mesostigmata</taxon>
        <taxon>Gamasina</taxon>
        <taxon>Dermanyssoidea</taxon>
        <taxon>Varroidae</taxon>
        <taxon>Varroa</taxon>
    </lineage>
</organism>
<dbReference type="PANTHER" id="PTHR11157:SF69">
    <property type="entry name" value="ELONGATION OF VERY LONG CHAIN FATTY ACIDS PROTEIN 7"/>
    <property type="match status" value="1"/>
</dbReference>